<dbReference type="InterPro" id="IPR001509">
    <property type="entry name" value="Epimerase_deHydtase"/>
</dbReference>
<protein>
    <recommendedName>
        <fullName evidence="1">NAD-dependent epimerase/dehydratase domain-containing protein</fullName>
    </recommendedName>
</protein>
<dbReference type="InterPro" id="IPR050177">
    <property type="entry name" value="Lipid_A_modif_metabolic_enz"/>
</dbReference>
<dbReference type="EMBL" id="PEVB01000016">
    <property type="protein sequence ID" value="PIV07795.1"/>
    <property type="molecule type" value="Genomic_DNA"/>
</dbReference>
<gene>
    <name evidence="2" type="ORF">COS53_00500</name>
</gene>
<dbReference type="SUPFAM" id="SSF51735">
    <property type="entry name" value="NAD(P)-binding Rossmann-fold domains"/>
    <property type="match status" value="1"/>
</dbReference>
<name>A0A2M7BQL4_9BACT</name>
<evidence type="ECO:0000259" key="1">
    <source>
        <dbReference type="Pfam" id="PF01370"/>
    </source>
</evidence>
<organism evidence="2 3">
    <name type="scientific">Candidatus Shapirobacteria bacterium CG03_land_8_20_14_0_80_35_14</name>
    <dbReference type="NCBI Taxonomy" id="1974878"/>
    <lineage>
        <taxon>Bacteria</taxon>
        <taxon>Candidatus Shapironibacteriota</taxon>
    </lineage>
</organism>
<comment type="caution">
    <text evidence="2">The sequence shown here is derived from an EMBL/GenBank/DDBJ whole genome shotgun (WGS) entry which is preliminary data.</text>
</comment>
<dbReference type="PANTHER" id="PTHR43245">
    <property type="entry name" value="BIFUNCTIONAL POLYMYXIN RESISTANCE PROTEIN ARNA"/>
    <property type="match status" value="1"/>
</dbReference>
<evidence type="ECO:0000313" key="2">
    <source>
        <dbReference type="EMBL" id="PIV07795.1"/>
    </source>
</evidence>
<dbReference type="InterPro" id="IPR036291">
    <property type="entry name" value="NAD(P)-bd_dom_sf"/>
</dbReference>
<dbReference type="Proteomes" id="UP000229191">
    <property type="component" value="Unassembled WGS sequence"/>
</dbReference>
<sequence length="258" mass="30111">MNDCVFMLKLQPRIVLIGGTGMVGTVLQDQLKKDKTDFVLVGRDVANYNFLKDKIKPGDIVYYLATENKSSKWEDFYKVNVVGVKNIVKICKKISVAKLIYVSTVMVFDKDGIVRKNNTGNFYIDSKVMGLKYIKNNLDKNFYIVYPGVVLYRDFRYKKQIRTTIDKIKNYLGFFTQGGLMMMVGSNKRKFKYIYIDELVERLLNLDNHKEVMAVTGKMTVRQYIGLASKRTRFWSFRIPSVITKIRNLFYKNKLILE</sequence>
<dbReference type="Pfam" id="PF01370">
    <property type="entry name" value="Epimerase"/>
    <property type="match status" value="1"/>
</dbReference>
<dbReference type="AlphaFoldDB" id="A0A2M7BQL4"/>
<evidence type="ECO:0000313" key="3">
    <source>
        <dbReference type="Proteomes" id="UP000229191"/>
    </source>
</evidence>
<reference evidence="3" key="1">
    <citation type="submission" date="2017-09" db="EMBL/GenBank/DDBJ databases">
        <title>Depth-based differentiation of microbial function through sediment-hosted aquifers and enrichment of novel symbionts in the deep terrestrial subsurface.</title>
        <authorList>
            <person name="Probst A.J."/>
            <person name="Ladd B."/>
            <person name="Jarett J.K."/>
            <person name="Geller-Mcgrath D.E."/>
            <person name="Sieber C.M.K."/>
            <person name="Emerson J.B."/>
            <person name="Anantharaman K."/>
            <person name="Thomas B.C."/>
            <person name="Malmstrom R."/>
            <person name="Stieglmeier M."/>
            <person name="Klingl A."/>
            <person name="Woyke T."/>
            <person name="Ryan C.M."/>
            <person name="Banfield J.F."/>
        </authorList>
    </citation>
    <scope>NUCLEOTIDE SEQUENCE [LARGE SCALE GENOMIC DNA]</scope>
</reference>
<accession>A0A2M7BQL4</accession>
<proteinExistence type="predicted"/>
<feature type="domain" description="NAD-dependent epimerase/dehydratase" evidence="1">
    <location>
        <begin position="14"/>
        <end position="204"/>
    </location>
</feature>
<dbReference type="Gene3D" id="3.40.50.720">
    <property type="entry name" value="NAD(P)-binding Rossmann-like Domain"/>
    <property type="match status" value="1"/>
</dbReference>